<dbReference type="EMBL" id="CP000249">
    <property type="protein sequence ID" value="ABD11623.1"/>
    <property type="molecule type" value="Genomic_DNA"/>
</dbReference>
<evidence type="ECO:0000256" key="1">
    <source>
        <dbReference type="ARBA" id="ARBA00022448"/>
    </source>
</evidence>
<feature type="domain" description="ABC transporter" evidence="8">
    <location>
        <begin position="27"/>
        <end position="277"/>
    </location>
</feature>
<name>Q2JAR9_FRACC</name>
<dbReference type="RefSeq" id="WP_011436669.1">
    <property type="nucleotide sequence ID" value="NC_007777.1"/>
</dbReference>
<dbReference type="GO" id="GO:0055052">
    <property type="term" value="C:ATP-binding cassette (ABC) transporter complex, substrate-binding subunit-containing"/>
    <property type="evidence" value="ECO:0007669"/>
    <property type="project" value="TreeGrafter"/>
</dbReference>
<dbReference type="SMART" id="SM00382">
    <property type="entry name" value="AAA"/>
    <property type="match status" value="1"/>
</dbReference>
<gene>
    <name evidence="9" type="ordered locus">Francci3_2255</name>
</gene>
<evidence type="ECO:0000256" key="5">
    <source>
        <dbReference type="ARBA" id="ARBA00022967"/>
    </source>
</evidence>
<feature type="region of interest" description="Disordered" evidence="7">
    <location>
        <begin position="428"/>
        <end position="447"/>
    </location>
</feature>
<keyword evidence="5" id="KW-1278">Translocase</keyword>
<keyword evidence="1" id="KW-0813">Transport</keyword>
<reference evidence="9 10" key="1">
    <citation type="journal article" date="2007" name="Genome Res.">
        <title>Genome characteristics of facultatively symbiotic Frankia sp. strains reflect host range and host plant biogeography.</title>
        <authorList>
            <person name="Normand P."/>
            <person name="Lapierre P."/>
            <person name="Tisa L.S."/>
            <person name="Gogarten J.P."/>
            <person name="Alloisio N."/>
            <person name="Bagnarol E."/>
            <person name="Bassi C.A."/>
            <person name="Berry A.M."/>
            <person name="Bickhart D.M."/>
            <person name="Choisne N."/>
            <person name="Couloux A."/>
            <person name="Cournoyer B."/>
            <person name="Cruveiller S."/>
            <person name="Daubin V."/>
            <person name="Demange N."/>
            <person name="Francino M.P."/>
            <person name="Goltsman E."/>
            <person name="Huang Y."/>
            <person name="Kopp O.R."/>
            <person name="Labarre L."/>
            <person name="Lapidus A."/>
            <person name="Lavire C."/>
            <person name="Marechal J."/>
            <person name="Martinez M."/>
            <person name="Mastronunzio J.E."/>
            <person name="Mullin B.C."/>
            <person name="Niemann J."/>
            <person name="Pujic P."/>
            <person name="Rawnsley T."/>
            <person name="Rouy Z."/>
            <person name="Schenowitz C."/>
            <person name="Sellstedt A."/>
            <person name="Tavares F."/>
            <person name="Tomkins J.P."/>
            <person name="Vallenet D."/>
            <person name="Valverde C."/>
            <person name="Wall L.G."/>
            <person name="Wang Y."/>
            <person name="Medigue C."/>
            <person name="Benson D.R."/>
        </authorList>
    </citation>
    <scope>NUCLEOTIDE SEQUENCE [LARGE SCALE GENOMIC DNA]</scope>
    <source>
        <strain evidence="10">DSM 45818 / CECT 9043 / CcI3</strain>
    </source>
</reference>
<proteinExistence type="predicted"/>
<evidence type="ECO:0000256" key="3">
    <source>
        <dbReference type="ARBA" id="ARBA00022741"/>
    </source>
</evidence>
<dbReference type="HOGENOM" id="CLU_000604_1_1_11"/>
<evidence type="ECO:0000256" key="2">
    <source>
        <dbReference type="ARBA" id="ARBA00022475"/>
    </source>
</evidence>
<dbReference type="PANTHER" id="PTHR43875:SF15">
    <property type="entry name" value="TREHALOSE IMPORT ATP-BINDING PROTEIN SUGC"/>
    <property type="match status" value="1"/>
</dbReference>
<dbReference type="eggNOG" id="COG3842">
    <property type="taxonomic scope" value="Bacteria"/>
</dbReference>
<feature type="region of interest" description="Disordered" evidence="7">
    <location>
        <begin position="1"/>
        <end position="25"/>
    </location>
</feature>
<dbReference type="SUPFAM" id="SSF50331">
    <property type="entry name" value="MOP-like"/>
    <property type="match status" value="1"/>
</dbReference>
<dbReference type="InterPro" id="IPR003439">
    <property type="entry name" value="ABC_transporter-like_ATP-bd"/>
</dbReference>
<evidence type="ECO:0000256" key="6">
    <source>
        <dbReference type="ARBA" id="ARBA00023136"/>
    </source>
</evidence>
<organism evidence="9 10">
    <name type="scientific">Frankia casuarinae (strain DSM 45818 / CECT 9043 / HFP020203 / CcI3)</name>
    <dbReference type="NCBI Taxonomy" id="106370"/>
    <lineage>
        <taxon>Bacteria</taxon>
        <taxon>Bacillati</taxon>
        <taxon>Actinomycetota</taxon>
        <taxon>Actinomycetes</taxon>
        <taxon>Frankiales</taxon>
        <taxon>Frankiaceae</taxon>
        <taxon>Frankia</taxon>
    </lineage>
</organism>
<dbReference type="SUPFAM" id="SSF52540">
    <property type="entry name" value="P-loop containing nucleoside triphosphate hydrolases"/>
    <property type="match status" value="1"/>
</dbReference>
<dbReference type="InterPro" id="IPR003593">
    <property type="entry name" value="AAA+_ATPase"/>
</dbReference>
<dbReference type="FunFam" id="3.40.50.300:FF:000042">
    <property type="entry name" value="Maltose/maltodextrin ABC transporter, ATP-binding protein"/>
    <property type="match status" value="1"/>
</dbReference>
<dbReference type="PANTHER" id="PTHR43875">
    <property type="entry name" value="MALTODEXTRIN IMPORT ATP-BINDING PROTEIN MSMX"/>
    <property type="match status" value="1"/>
</dbReference>
<keyword evidence="6" id="KW-0472">Membrane</keyword>
<dbReference type="InterPro" id="IPR008995">
    <property type="entry name" value="Mo/tungstate-bd_C_term_dom"/>
</dbReference>
<dbReference type="Gene3D" id="3.40.50.300">
    <property type="entry name" value="P-loop containing nucleotide triphosphate hydrolases"/>
    <property type="match status" value="1"/>
</dbReference>
<keyword evidence="3" id="KW-0547">Nucleotide-binding</keyword>
<dbReference type="Pfam" id="PF00005">
    <property type="entry name" value="ABC_tran"/>
    <property type="match status" value="1"/>
</dbReference>
<evidence type="ECO:0000259" key="8">
    <source>
        <dbReference type="PROSITE" id="PS50893"/>
    </source>
</evidence>
<dbReference type="PROSITE" id="PS50893">
    <property type="entry name" value="ABC_TRANSPORTER_2"/>
    <property type="match status" value="1"/>
</dbReference>
<accession>Q2JAR9</accession>
<feature type="compositionally biased region" description="Acidic residues" evidence="7">
    <location>
        <begin position="432"/>
        <end position="447"/>
    </location>
</feature>
<dbReference type="Proteomes" id="UP000001937">
    <property type="component" value="Chromosome"/>
</dbReference>
<evidence type="ECO:0000313" key="10">
    <source>
        <dbReference type="Proteomes" id="UP000001937"/>
    </source>
</evidence>
<evidence type="ECO:0000313" key="9">
    <source>
        <dbReference type="EMBL" id="ABD11623.1"/>
    </source>
</evidence>
<sequence length="447" mass="46643">MTDTTVTSRPILGEAPPPELPAPSGGVHFRGIMRRYGGTGRPALDVADLHLPHRSFTVIVGPSGCGKSTALRVITGLETPDEGRLTINGVDVTATPPGARGVSMVFQDFALYPHLTVEQNIAFSLRLEAKHNRGRLGLLRRGAGGAGPSRGEISRRVTEACVLLGLADLRHRRPGQLSGGERQRVGLARAIVRRPSVLLLDEPLSALDAQLRQQARAELVRLHRELGNTVVLVTHDQLEALSMGTHLVVMNGGRVAQAGTPEQVYRRPADVFVAAFVGSPAMNLHLVEVTNGGGALAAPGLSARLAGPLTLPRAWLGWRPGDGVIEAGPDRAAAAGGLAGAGLAGAGLVMEGLVDVVEFTGDVVVVHCVSGAAAAGETGEWDAGPDEVGPARWAVTVPAQAGVPDVGTPLRVRVPARRLHLFDPVSGQRVDEIDDDADDLAVADEPT</sequence>
<dbReference type="PhylomeDB" id="Q2JAR9"/>
<evidence type="ECO:0000256" key="7">
    <source>
        <dbReference type="SAM" id="MobiDB-lite"/>
    </source>
</evidence>
<keyword evidence="2" id="KW-1003">Cell membrane</keyword>
<dbReference type="GO" id="GO:0016887">
    <property type="term" value="F:ATP hydrolysis activity"/>
    <property type="evidence" value="ECO:0007669"/>
    <property type="project" value="InterPro"/>
</dbReference>
<dbReference type="GO" id="GO:0140359">
    <property type="term" value="F:ABC-type transporter activity"/>
    <property type="evidence" value="ECO:0007669"/>
    <property type="project" value="UniProtKB-ARBA"/>
</dbReference>
<dbReference type="Gene3D" id="2.40.50.100">
    <property type="match status" value="1"/>
</dbReference>
<protein>
    <submittedName>
        <fullName evidence="9">Carbohydrate ABC transporter ATP-binding protein, CUT1 family</fullName>
    </submittedName>
</protein>
<keyword evidence="4 9" id="KW-0067">ATP-binding</keyword>
<dbReference type="InterPro" id="IPR027417">
    <property type="entry name" value="P-loop_NTPase"/>
</dbReference>
<dbReference type="GO" id="GO:0005524">
    <property type="term" value="F:ATP binding"/>
    <property type="evidence" value="ECO:0007669"/>
    <property type="project" value="UniProtKB-KW"/>
</dbReference>
<dbReference type="OrthoDB" id="9802264at2"/>
<keyword evidence="10" id="KW-1185">Reference proteome</keyword>
<dbReference type="InterPro" id="IPR017871">
    <property type="entry name" value="ABC_transporter-like_CS"/>
</dbReference>
<dbReference type="InterPro" id="IPR047641">
    <property type="entry name" value="ABC_transpr_MalK/UgpC-like"/>
</dbReference>
<dbReference type="KEGG" id="fra:Francci3_2255"/>
<dbReference type="STRING" id="106370.Francci3_2255"/>
<dbReference type="PROSITE" id="PS00211">
    <property type="entry name" value="ABC_TRANSPORTER_1"/>
    <property type="match status" value="1"/>
</dbReference>
<evidence type="ECO:0000256" key="4">
    <source>
        <dbReference type="ARBA" id="ARBA00022840"/>
    </source>
</evidence>
<dbReference type="AlphaFoldDB" id="Q2JAR9"/>